<gene>
    <name evidence="1" type="ORF">BC659_0533</name>
</gene>
<name>A0A4R6J0X0_9BACT</name>
<dbReference type="AlphaFoldDB" id="A0A4R6J0X0"/>
<dbReference type="Proteomes" id="UP000295741">
    <property type="component" value="Unassembled WGS sequence"/>
</dbReference>
<protein>
    <submittedName>
        <fullName evidence="1">Bacteriocin resistance YdeI/OmpD-like protein</fullName>
    </submittedName>
</protein>
<accession>A0A4R6J0X0</accession>
<dbReference type="InterPro" id="IPR015018">
    <property type="entry name" value="DUF1905"/>
</dbReference>
<dbReference type="InterPro" id="IPR037079">
    <property type="entry name" value="AF2212/PG0164-like_sf"/>
</dbReference>
<dbReference type="Pfam" id="PF13376">
    <property type="entry name" value="OmdA"/>
    <property type="match status" value="1"/>
</dbReference>
<organism evidence="1 2">
    <name type="scientific">Sediminibacterium goheungense</name>
    <dbReference type="NCBI Taxonomy" id="1086393"/>
    <lineage>
        <taxon>Bacteria</taxon>
        <taxon>Pseudomonadati</taxon>
        <taxon>Bacteroidota</taxon>
        <taxon>Chitinophagia</taxon>
        <taxon>Chitinophagales</taxon>
        <taxon>Chitinophagaceae</taxon>
        <taxon>Sediminibacterium</taxon>
    </lineage>
</organism>
<dbReference type="EMBL" id="SNWP01000010">
    <property type="protein sequence ID" value="TDO28467.1"/>
    <property type="molecule type" value="Genomic_DNA"/>
</dbReference>
<keyword evidence="2" id="KW-1185">Reference proteome</keyword>
<dbReference type="OrthoDB" id="680797at2"/>
<sequence length="164" mass="18879">MKAIIDKQCLLEKFPGKGGWTYARIPEIKQDKKNPFGWVKVKGFIDQYEIAQYKLMPMGNGELFLPVKAVIRKLIGKKAGDYITVTLYPDNDPIVVPEEFLSCLKDEPFAHESFLLFSEGEQREYINWIYTAKKESTRIERIARAIRAISHGLTLTKLKLNLLT</sequence>
<proteinExistence type="predicted"/>
<dbReference type="SUPFAM" id="SSF141694">
    <property type="entry name" value="AF2212/PG0164-like"/>
    <property type="match status" value="1"/>
</dbReference>
<evidence type="ECO:0000313" key="1">
    <source>
        <dbReference type="EMBL" id="TDO28467.1"/>
    </source>
</evidence>
<dbReference type="RefSeq" id="WP_133473008.1">
    <property type="nucleotide sequence ID" value="NZ_SNWP01000010.1"/>
</dbReference>
<evidence type="ECO:0000313" key="2">
    <source>
        <dbReference type="Proteomes" id="UP000295741"/>
    </source>
</evidence>
<comment type="caution">
    <text evidence="1">The sequence shown here is derived from an EMBL/GenBank/DDBJ whole genome shotgun (WGS) entry which is preliminary data.</text>
</comment>
<dbReference type="Gene3D" id="2.40.30.100">
    <property type="entry name" value="AF2212/PG0164-like"/>
    <property type="match status" value="1"/>
</dbReference>
<reference evidence="1 2" key="1">
    <citation type="submission" date="2019-03" db="EMBL/GenBank/DDBJ databases">
        <title>Genomic Encyclopedia of Archaeal and Bacterial Type Strains, Phase II (KMG-II): from individual species to whole genera.</title>
        <authorList>
            <person name="Goeker M."/>
        </authorList>
    </citation>
    <scope>NUCLEOTIDE SEQUENCE [LARGE SCALE GENOMIC DNA]</scope>
    <source>
        <strain evidence="1 2">DSM 28323</strain>
    </source>
</reference>
<dbReference type="Pfam" id="PF08922">
    <property type="entry name" value="DUF1905"/>
    <property type="match status" value="1"/>
</dbReference>